<keyword evidence="20" id="KW-1185">Reference proteome</keyword>
<dbReference type="PANTHER" id="PTHR45339">
    <property type="entry name" value="HYBRID SIGNAL TRANSDUCTION HISTIDINE KINASE J"/>
    <property type="match status" value="1"/>
</dbReference>
<dbReference type="Proteomes" id="UP000643810">
    <property type="component" value="Unassembled WGS sequence"/>
</dbReference>
<feature type="transmembrane region" description="Helical" evidence="16">
    <location>
        <begin position="77"/>
        <end position="97"/>
    </location>
</feature>
<reference evidence="19 20" key="1">
    <citation type="submission" date="2020-08" db="EMBL/GenBank/DDBJ databases">
        <title>Genome public.</title>
        <authorList>
            <person name="Liu C."/>
            <person name="Sun Q."/>
        </authorList>
    </citation>
    <scope>NUCLEOTIDE SEQUENCE [LARGE SCALE GENOMIC DNA]</scope>
    <source>
        <strain evidence="19 20">NSJ-9</strain>
    </source>
</reference>
<evidence type="ECO:0000256" key="5">
    <source>
        <dbReference type="ARBA" id="ARBA00022475"/>
    </source>
</evidence>
<evidence type="ECO:0000256" key="2">
    <source>
        <dbReference type="ARBA" id="ARBA00004651"/>
    </source>
</evidence>
<dbReference type="Gene3D" id="1.20.120.160">
    <property type="entry name" value="HPT domain"/>
    <property type="match status" value="1"/>
</dbReference>
<comment type="subcellular location">
    <subcellularLocation>
        <location evidence="2">Cell membrane</location>
        <topology evidence="2">Multi-pass membrane protein</topology>
    </subcellularLocation>
</comment>
<feature type="transmembrane region" description="Helical" evidence="16">
    <location>
        <begin position="52"/>
        <end position="70"/>
    </location>
</feature>
<feature type="transmembrane region" description="Helical" evidence="16">
    <location>
        <begin position="109"/>
        <end position="142"/>
    </location>
</feature>
<keyword evidence="6 15" id="KW-0597">Phosphoprotein</keyword>
<dbReference type="Gene3D" id="1.10.287.130">
    <property type="match status" value="1"/>
</dbReference>
<comment type="caution">
    <text evidence="19">The sequence shown here is derived from an EMBL/GenBank/DDBJ whole genome shotgun (WGS) entry which is preliminary data.</text>
</comment>
<dbReference type="SUPFAM" id="SSF47384">
    <property type="entry name" value="Homodimeric domain of signal transducing histidine kinase"/>
    <property type="match status" value="1"/>
</dbReference>
<evidence type="ECO:0000256" key="14">
    <source>
        <dbReference type="ARBA" id="ARBA00024867"/>
    </source>
</evidence>
<keyword evidence="8" id="KW-0547">Nucleotide-binding</keyword>
<name>A0ABR7GE14_9FIRM</name>
<feature type="modified residue" description="4-aspartylphosphate" evidence="15">
    <location>
        <position position="528"/>
    </location>
</feature>
<evidence type="ECO:0000256" key="7">
    <source>
        <dbReference type="ARBA" id="ARBA00022692"/>
    </source>
</evidence>
<keyword evidence="7 16" id="KW-0812">Transmembrane</keyword>
<dbReference type="InterPro" id="IPR003661">
    <property type="entry name" value="HisK_dim/P_dom"/>
</dbReference>
<evidence type="ECO:0000256" key="1">
    <source>
        <dbReference type="ARBA" id="ARBA00000085"/>
    </source>
</evidence>
<dbReference type="CDD" id="cd17546">
    <property type="entry name" value="REC_hyHK_CKI1_RcsC-like"/>
    <property type="match status" value="1"/>
</dbReference>
<sequence length="830" mass="94278">MQSFVDKIKSFFNVRTKGMRLVLFNVMVVVAVLGGVFSIIMAIASLLPVQPVPIFIVAILIAVLPFYLANYKGRLGVASNFMVIVSCFFLFPGIFFSQGGIESGMSSWFALGILFIFLLLDGVNFVVMLSLDAIVIIGCYWLSYKYPQLVHGQMLRASFFLDVVQSIFVTTVAVGLIVKVQAWMQKQQDSIVEEKNKLLVEVTQKAKHAQREAEIANHSKSNFLANMSHEIRTPINTVLGMDEMILRETREDNTRSLAQDIRTSTESLLEIVNEILDFSRIESGKMELMADDYELCDVLHDTVTVFGLRAKEKGLYLHIHVDEKLPAMYRGDSLRLRQIINNIMSNAIKYTREGGINFSVTGHQEEDSEVLHFEIEDTGAGIREEDLHRLFEAFERIDEKTNRNIEGTGLGMAITANLLHMMDSNLQVRSVYGQGSTFYFDLKQRVKDWTPIGHFQVKDKKNADNSKEQHFTFLAPNVHVLLVDDNAMNRKVFCKLLKHTQIQIDEVDNGFTCLEMVKKRHYDIIFLDHMMPELDGVETFSYMQSMQENRCKDTPVIVLTANAIIGAKEQYMQIGFTDYLSKPIDSHRLENLIVEQLALHNIHVEPIELSGNNSEVYGEKNHEALQELPQVEGFDWEYGLLHFLNAQMLWESVEDFYNGCESAVAELDLLYQDISGPKGIDAYRIKVHALKSNLALIGAMQASALARILEYAARDGKEERLRHLHGVLMEEVEACRQNLSVHMQPLEKKPNMTDRAWILGMPSMLCADAENLDYDGIDQIMQMLEGYAYEETLQVRIDQLAASVRNLDLDTSIAICEQMKDILEKGKADT</sequence>
<evidence type="ECO:0000256" key="4">
    <source>
        <dbReference type="ARBA" id="ARBA00018672"/>
    </source>
</evidence>
<dbReference type="InterPro" id="IPR036641">
    <property type="entry name" value="HPT_dom_sf"/>
</dbReference>
<dbReference type="PROSITE" id="PS50109">
    <property type="entry name" value="HIS_KIN"/>
    <property type="match status" value="1"/>
</dbReference>
<dbReference type="EMBL" id="JACOPG010000001">
    <property type="protein sequence ID" value="MBC5685667.1"/>
    <property type="molecule type" value="Genomic_DNA"/>
</dbReference>
<dbReference type="SUPFAM" id="SSF55874">
    <property type="entry name" value="ATPase domain of HSP90 chaperone/DNA topoisomerase II/histidine kinase"/>
    <property type="match status" value="1"/>
</dbReference>
<accession>A0ABR7GE14</accession>
<feature type="transmembrane region" description="Helical" evidence="16">
    <location>
        <begin position="154"/>
        <end position="178"/>
    </location>
</feature>
<protein>
    <recommendedName>
        <fullName evidence="4">Stage 0 sporulation protein A homolog</fullName>
        <ecNumber evidence="3">2.7.13.3</ecNumber>
    </recommendedName>
</protein>
<feature type="transmembrane region" description="Helical" evidence="16">
    <location>
        <begin position="21"/>
        <end position="46"/>
    </location>
</feature>
<keyword evidence="5" id="KW-1003">Cell membrane</keyword>
<evidence type="ECO:0000256" key="3">
    <source>
        <dbReference type="ARBA" id="ARBA00012438"/>
    </source>
</evidence>
<proteinExistence type="predicted"/>
<evidence type="ECO:0000256" key="16">
    <source>
        <dbReference type="SAM" id="Phobius"/>
    </source>
</evidence>
<dbReference type="Gene3D" id="3.30.565.10">
    <property type="entry name" value="Histidine kinase-like ATPase, C-terminal domain"/>
    <property type="match status" value="1"/>
</dbReference>
<dbReference type="Pfam" id="PF00072">
    <property type="entry name" value="Response_reg"/>
    <property type="match status" value="1"/>
</dbReference>
<dbReference type="Pfam" id="PF00512">
    <property type="entry name" value="HisKA"/>
    <property type="match status" value="1"/>
</dbReference>
<dbReference type="InterPro" id="IPR005467">
    <property type="entry name" value="His_kinase_dom"/>
</dbReference>
<dbReference type="PROSITE" id="PS50110">
    <property type="entry name" value="RESPONSE_REGULATORY"/>
    <property type="match status" value="1"/>
</dbReference>
<dbReference type="SUPFAM" id="SSF52172">
    <property type="entry name" value="CheY-like"/>
    <property type="match status" value="1"/>
</dbReference>
<dbReference type="CDD" id="cd00082">
    <property type="entry name" value="HisKA"/>
    <property type="match status" value="1"/>
</dbReference>
<dbReference type="EC" id="2.7.13.3" evidence="3"/>
<dbReference type="PRINTS" id="PR00344">
    <property type="entry name" value="BCTRLSENSOR"/>
</dbReference>
<keyword evidence="9" id="KW-0418">Kinase</keyword>
<evidence type="ECO:0000256" key="12">
    <source>
        <dbReference type="ARBA" id="ARBA00023012"/>
    </source>
</evidence>
<evidence type="ECO:0000313" key="20">
    <source>
        <dbReference type="Proteomes" id="UP000643810"/>
    </source>
</evidence>
<evidence type="ECO:0000256" key="6">
    <source>
        <dbReference type="ARBA" id="ARBA00022553"/>
    </source>
</evidence>
<comment type="function">
    <text evidence="14">May play the central regulatory role in sporulation. It may be an element of the effector pathway responsible for the activation of sporulation genes in response to nutritional stress. Spo0A may act in concert with spo0H (a sigma factor) to control the expression of some genes that are critical to the sporulation process.</text>
</comment>
<dbReference type="InterPro" id="IPR003594">
    <property type="entry name" value="HATPase_dom"/>
</dbReference>
<evidence type="ECO:0000256" key="15">
    <source>
        <dbReference type="PROSITE-ProRule" id="PRU00169"/>
    </source>
</evidence>
<organism evidence="19 20">
    <name type="scientific">Roseburia lenta</name>
    <dbReference type="NCBI Taxonomy" id="2763061"/>
    <lineage>
        <taxon>Bacteria</taxon>
        <taxon>Bacillati</taxon>
        <taxon>Bacillota</taxon>
        <taxon>Clostridia</taxon>
        <taxon>Lachnospirales</taxon>
        <taxon>Lachnospiraceae</taxon>
        <taxon>Roseburia</taxon>
    </lineage>
</organism>
<keyword evidence="12" id="KW-0902">Two-component regulatory system</keyword>
<dbReference type="InterPro" id="IPR036890">
    <property type="entry name" value="HATPase_C_sf"/>
</dbReference>
<dbReference type="PANTHER" id="PTHR45339:SF1">
    <property type="entry name" value="HYBRID SIGNAL TRANSDUCTION HISTIDINE KINASE J"/>
    <property type="match status" value="1"/>
</dbReference>
<feature type="domain" description="Histidine kinase" evidence="17">
    <location>
        <begin position="226"/>
        <end position="446"/>
    </location>
</feature>
<evidence type="ECO:0000256" key="9">
    <source>
        <dbReference type="ARBA" id="ARBA00022777"/>
    </source>
</evidence>
<evidence type="ECO:0000256" key="10">
    <source>
        <dbReference type="ARBA" id="ARBA00022840"/>
    </source>
</evidence>
<dbReference type="InterPro" id="IPR011006">
    <property type="entry name" value="CheY-like_superfamily"/>
</dbReference>
<dbReference type="SMART" id="SM00387">
    <property type="entry name" value="HATPase_c"/>
    <property type="match status" value="1"/>
</dbReference>
<dbReference type="Gene3D" id="3.40.50.2300">
    <property type="match status" value="1"/>
</dbReference>
<dbReference type="InterPro" id="IPR001789">
    <property type="entry name" value="Sig_transdc_resp-reg_receiver"/>
</dbReference>
<dbReference type="SMART" id="SM00388">
    <property type="entry name" value="HisKA"/>
    <property type="match status" value="1"/>
</dbReference>
<evidence type="ECO:0000259" key="17">
    <source>
        <dbReference type="PROSITE" id="PS50109"/>
    </source>
</evidence>
<evidence type="ECO:0000259" key="18">
    <source>
        <dbReference type="PROSITE" id="PS50110"/>
    </source>
</evidence>
<dbReference type="Pfam" id="PF02518">
    <property type="entry name" value="HATPase_c"/>
    <property type="match status" value="1"/>
</dbReference>
<dbReference type="RefSeq" id="WP_186853890.1">
    <property type="nucleotide sequence ID" value="NZ_JACOPG010000001.1"/>
</dbReference>
<keyword evidence="13 16" id="KW-0472">Membrane</keyword>
<evidence type="ECO:0000256" key="11">
    <source>
        <dbReference type="ARBA" id="ARBA00022989"/>
    </source>
</evidence>
<keyword evidence="11 16" id="KW-1133">Transmembrane helix</keyword>
<keyword evidence="9" id="KW-0808">Transferase</keyword>
<evidence type="ECO:0000313" key="19">
    <source>
        <dbReference type="EMBL" id="MBC5685667.1"/>
    </source>
</evidence>
<comment type="catalytic activity">
    <reaction evidence="1">
        <text>ATP + protein L-histidine = ADP + protein N-phospho-L-histidine.</text>
        <dbReference type="EC" id="2.7.13.3"/>
    </reaction>
</comment>
<gene>
    <name evidence="19" type="ORF">H8R94_03390</name>
</gene>
<keyword evidence="10" id="KW-0067">ATP-binding</keyword>
<dbReference type="SUPFAM" id="SSF47226">
    <property type="entry name" value="Histidine-containing phosphotransfer domain, HPT domain"/>
    <property type="match status" value="1"/>
</dbReference>
<dbReference type="SMART" id="SM00448">
    <property type="entry name" value="REC"/>
    <property type="match status" value="1"/>
</dbReference>
<dbReference type="CDD" id="cd16922">
    <property type="entry name" value="HATPase_EvgS-ArcB-TorS-like"/>
    <property type="match status" value="1"/>
</dbReference>
<feature type="domain" description="Response regulatory" evidence="18">
    <location>
        <begin position="479"/>
        <end position="597"/>
    </location>
</feature>
<dbReference type="InterPro" id="IPR004358">
    <property type="entry name" value="Sig_transdc_His_kin-like_C"/>
</dbReference>
<evidence type="ECO:0000256" key="13">
    <source>
        <dbReference type="ARBA" id="ARBA00023136"/>
    </source>
</evidence>
<dbReference type="InterPro" id="IPR036097">
    <property type="entry name" value="HisK_dim/P_sf"/>
</dbReference>
<evidence type="ECO:0000256" key="8">
    <source>
        <dbReference type="ARBA" id="ARBA00022741"/>
    </source>
</evidence>